<protein>
    <recommendedName>
        <fullName evidence="5 17">Succinate dehydrogenase [ubiquinone] iron-sulfur subunit, mitochondrial</fullName>
        <ecNumber evidence="4 17">1.3.5.1</ecNumber>
    </recommendedName>
</protein>
<dbReference type="GO" id="GO:0006099">
    <property type="term" value="P:tricarboxylic acid cycle"/>
    <property type="evidence" value="ECO:0007669"/>
    <property type="project" value="UniProtKB-KW"/>
</dbReference>
<keyword evidence="7 17" id="KW-0004">4Fe-4S</keyword>
<keyword evidence="10 17" id="KW-0479">Metal-binding</keyword>
<dbReference type="SUPFAM" id="SSF54292">
    <property type="entry name" value="2Fe-2S ferredoxin-like"/>
    <property type="match status" value="1"/>
</dbReference>
<evidence type="ECO:0000256" key="5">
    <source>
        <dbReference type="ARBA" id="ARBA00016766"/>
    </source>
</evidence>
<name>A0AAV8W3V4_9CUCU</name>
<evidence type="ECO:0000256" key="11">
    <source>
        <dbReference type="ARBA" id="ARBA00022982"/>
    </source>
</evidence>
<keyword evidence="9 17" id="KW-0001">2Fe-2S</keyword>
<dbReference type="PROSITE" id="PS00198">
    <property type="entry name" value="4FE4S_FER_1"/>
    <property type="match status" value="1"/>
</dbReference>
<keyword evidence="22" id="KW-1185">Reference proteome</keyword>
<dbReference type="GO" id="GO:0005743">
    <property type="term" value="C:mitochondrial inner membrane"/>
    <property type="evidence" value="ECO:0007669"/>
    <property type="project" value="UniProtKB-SubCell"/>
</dbReference>
<dbReference type="EC" id="1.3.5.1" evidence="4 17"/>
<evidence type="ECO:0000259" key="19">
    <source>
        <dbReference type="PROSITE" id="PS51085"/>
    </source>
</evidence>
<evidence type="ECO:0000313" key="22">
    <source>
        <dbReference type="Proteomes" id="UP001159042"/>
    </source>
</evidence>
<feature type="domain" description="4Fe-4S ferredoxin-type" evidence="20">
    <location>
        <begin position="181"/>
        <end position="211"/>
    </location>
</feature>
<evidence type="ECO:0000256" key="17">
    <source>
        <dbReference type="RuleBase" id="RU361237"/>
    </source>
</evidence>
<evidence type="ECO:0000256" key="18">
    <source>
        <dbReference type="SAM" id="MobiDB-lite"/>
    </source>
</evidence>
<dbReference type="InterPro" id="IPR017900">
    <property type="entry name" value="4Fe4S_Fe_S_CS"/>
</dbReference>
<organism evidence="21 22">
    <name type="scientific">Exocentrus adspersus</name>
    <dbReference type="NCBI Taxonomy" id="1586481"/>
    <lineage>
        <taxon>Eukaryota</taxon>
        <taxon>Metazoa</taxon>
        <taxon>Ecdysozoa</taxon>
        <taxon>Arthropoda</taxon>
        <taxon>Hexapoda</taxon>
        <taxon>Insecta</taxon>
        <taxon>Pterygota</taxon>
        <taxon>Neoptera</taxon>
        <taxon>Endopterygota</taxon>
        <taxon>Coleoptera</taxon>
        <taxon>Polyphaga</taxon>
        <taxon>Cucujiformia</taxon>
        <taxon>Chrysomeloidea</taxon>
        <taxon>Cerambycidae</taxon>
        <taxon>Lamiinae</taxon>
        <taxon>Acanthocinini</taxon>
        <taxon>Exocentrus</taxon>
    </lineage>
</organism>
<keyword evidence="17" id="KW-0472">Membrane</keyword>
<dbReference type="PANTHER" id="PTHR11921:SF29">
    <property type="entry name" value="SUCCINATE DEHYDROGENASE [UBIQUINONE] IRON-SULFUR SUBUNIT, MITOCHONDRIAL"/>
    <property type="match status" value="1"/>
</dbReference>
<dbReference type="GO" id="GO:0051537">
    <property type="term" value="F:2 iron, 2 sulfur cluster binding"/>
    <property type="evidence" value="ECO:0007669"/>
    <property type="project" value="UniProtKB-KW"/>
</dbReference>
<keyword evidence="17" id="KW-0496">Mitochondrion</keyword>
<keyword evidence="15 17" id="KW-0003">3Fe-4S</keyword>
<evidence type="ECO:0000256" key="4">
    <source>
        <dbReference type="ARBA" id="ARBA00012792"/>
    </source>
</evidence>
<dbReference type="InterPro" id="IPR050573">
    <property type="entry name" value="SDH/FRD_Iron-Sulfur"/>
</dbReference>
<keyword evidence="13 17" id="KW-0408">Iron</keyword>
<evidence type="ECO:0000256" key="13">
    <source>
        <dbReference type="ARBA" id="ARBA00023004"/>
    </source>
</evidence>
<accession>A0AAV8W3V4</accession>
<dbReference type="InterPro" id="IPR006058">
    <property type="entry name" value="2Fe2S_fd_BS"/>
</dbReference>
<dbReference type="InterPro" id="IPR001041">
    <property type="entry name" value="2Fe-2S_ferredoxin-type"/>
</dbReference>
<evidence type="ECO:0000256" key="15">
    <source>
        <dbReference type="ARBA" id="ARBA00023291"/>
    </source>
</evidence>
<dbReference type="InterPro" id="IPR004489">
    <property type="entry name" value="Succ_DH/fum_Rdtase_Fe-S"/>
</dbReference>
<dbReference type="Proteomes" id="UP001159042">
    <property type="component" value="Unassembled WGS sequence"/>
</dbReference>
<dbReference type="FunFam" id="3.10.20.30:FF:000007">
    <property type="entry name" value="Succinate dehydrogenase [ubiquinone] iron-sulfur subunit, mitochondrial"/>
    <property type="match status" value="1"/>
</dbReference>
<evidence type="ECO:0000256" key="8">
    <source>
        <dbReference type="ARBA" id="ARBA00022532"/>
    </source>
</evidence>
<dbReference type="InterPro" id="IPR025192">
    <property type="entry name" value="Succ_DH/fum_Rdtase_N"/>
</dbReference>
<comment type="caution">
    <text evidence="21">The sequence shown here is derived from an EMBL/GenBank/DDBJ whole genome shotgun (WGS) entry which is preliminary data.</text>
</comment>
<dbReference type="AlphaFoldDB" id="A0AAV8W3V4"/>
<comment type="function">
    <text evidence="17">Iron-sulfur protein (IP) subunit of succinate dehydrogenase (SDH) that is involved in complex II of the mitochondrial electron transport chain and is responsible for transferring electrons from succinate to ubiquinone (coenzyme Q).</text>
</comment>
<dbReference type="PROSITE" id="PS51085">
    <property type="entry name" value="2FE2S_FER_2"/>
    <property type="match status" value="1"/>
</dbReference>
<dbReference type="GO" id="GO:0051539">
    <property type="term" value="F:4 iron, 4 sulfur cluster binding"/>
    <property type="evidence" value="ECO:0007669"/>
    <property type="project" value="UniProtKB-KW"/>
</dbReference>
<dbReference type="GO" id="GO:0009055">
    <property type="term" value="F:electron transfer activity"/>
    <property type="evidence" value="ECO:0007669"/>
    <property type="project" value="InterPro"/>
</dbReference>
<dbReference type="GO" id="GO:0046872">
    <property type="term" value="F:metal ion binding"/>
    <property type="evidence" value="ECO:0007669"/>
    <property type="project" value="UniProtKB-KW"/>
</dbReference>
<evidence type="ECO:0000256" key="10">
    <source>
        <dbReference type="ARBA" id="ARBA00022723"/>
    </source>
</evidence>
<evidence type="ECO:0000256" key="9">
    <source>
        <dbReference type="ARBA" id="ARBA00022714"/>
    </source>
</evidence>
<keyword evidence="14 17" id="KW-0411">Iron-sulfur</keyword>
<dbReference type="GO" id="GO:0022904">
    <property type="term" value="P:respiratory electron transport chain"/>
    <property type="evidence" value="ECO:0007669"/>
    <property type="project" value="TreeGrafter"/>
</dbReference>
<gene>
    <name evidence="21" type="ORF">NQ315_004760</name>
</gene>
<dbReference type="PROSITE" id="PS51379">
    <property type="entry name" value="4FE4S_FER_2"/>
    <property type="match status" value="1"/>
</dbReference>
<dbReference type="Gene3D" id="1.10.1060.10">
    <property type="entry name" value="Alpha-helical ferredoxin"/>
    <property type="match status" value="1"/>
</dbReference>
<dbReference type="Gene3D" id="3.10.20.30">
    <property type="match status" value="1"/>
</dbReference>
<reference evidence="21 22" key="1">
    <citation type="journal article" date="2023" name="Insect Mol. Biol.">
        <title>Genome sequencing provides insights into the evolution of gene families encoding plant cell wall-degrading enzymes in longhorned beetles.</title>
        <authorList>
            <person name="Shin N.R."/>
            <person name="Okamura Y."/>
            <person name="Kirsch R."/>
            <person name="Pauchet Y."/>
        </authorList>
    </citation>
    <scope>NUCLEOTIDE SEQUENCE [LARGE SCALE GENOMIC DNA]</scope>
    <source>
        <strain evidence="21">EAD_L_NR</strain>
    </source>
</reference>
<keyword evidence="6" id="KW-0813">Transport</keyword>
<evidence type="ECO:0000259" key="20">
    <source>
        <dbReference type="PROSITE" id="PS51379"/>
    </source>
</evidence>
<sequence length="314" mass="35982">MNSARTRFCNSKLLKEFVRRFSKVKSECKDKNANAAKAPEKKPKLKTFSIYRFNPKDKTQKPTMKKYIIDINDCRPMVLDALFKIKTEQDSSLAFRRSCREGICGSCAMNIDGVNRLACLHKIKPRGVTKIYPLPHMYVVKDLVVDMTRFFDQYHRVKPYLIGKSGDKDQGGSQYLQSIKDREALDGYVECILCACCSTSCPEYWWHGHSKKPNDFLGPAALLHAYRWITDSRDYATKERLNQLKSYYSVYRCHQINNCTSVCPKRLAPGKAIANLRLLMSSFKKKKKPDMEGSLPAEPEKACDQACEAGDKKK</sequence>
<comment type="cofactor">
    <cofactor evidence="17">
        <name>[2Fe-2S] cluster</name>
        <dbReference type="ChEBI" id="CHEBI:190135"/>
    </cofactor>
    <text evidence="17">Binds 1 [2Fe-2S] cluster.</text>
</comment>
<keyword evidence="12" id="KW-0560">Oxidoreductase</keyword>
<dbReference type="PANTHER" id="PTHR11921">
    <property type="entry name" value="SUCCINATE DEHYDROGENASE IRON-SULFUR PROTEIN"/>
    <property type="match status" value="1"/>
</dbReference>
<evidence type="ECO:0000256" key="1">
    <source>
        <dbReference type="ARBA" id="ARBA00004443"/>
    </source>
</evidence>
<dbReference type="NCBIfam" id="TIGR00384">
    <property type="entry name" value="dhsB"/>
    <property type="match status" value="1"/>
</dbReference>
<evidence type="ECO:0000256" key="6">
    <source>
        <dbReference type="ARBA" id="ARBA00022448"/>
    </source>
</evidence>
<evidence type="ECO:0000256" key="16">
    <source>
        <dbReference type="ARBA" id="ARBA00049220"/>
    </source>
</evidence>
<dbReference type="Pfam" id="PF13534">
    <property type="entry name" value="Fer4_17"/>
    <property type="match status" value="1"/>
</dbReference>
<dbReference type="InterPro" id="IPR017896">
    <property type="entry name" value="4Fe4S_Fe-S-bd"/>
</dbReference>
<comment type="pathway">
    <text evidence="2 17">Carbohydrate metabolism; tricarboxylic acid cycle; fumarate from succinate (eukaryal route): step 1/1.</text>
</comment>
<feature type="region of interest" description="Disordered" evidence="18">
    <location>
        <begin position="287"/>
        <end position="314"/>
    </location>
</feature>
<dbReference type="InterPro" id="IPR012675">
    <property type="entry name" value="Beta-grasp_dom_sf"/>
</dbReference>
<comment type="catalytic activity">
    <reaction evidence="16">
        <text>a quinone + succinate = fumarate + a quinol</text>
        <dbReference type="Rhea" id="RHEA:40523"/>
        <dbReference type="ChEBI" id="CHEBI:24646"/>
        <dbReference type="ChEBI" id="CHEBI:29806"/>
        <dbReference type="ChEBI" id="CHEBI:30031"/>
        <dbReference type="ChEBI" id="CHEBI:132124"/>
        <dbReference type="EC" id="1.3.5.1"/>
    </reaction>
</comment>
<dbReference type="CDD" id="cd00207">
    <property type="entry name" value="fer2"/>
    <property type="match status" value="1"/>
</dbReference>
<evidence type="ECO:0000313" key="21">
    <source>
        <dbReference type="EMBL" id="KAJ8920621.1"/>
    </source>
</evidence>
<comment type="subcellular location">
    <subcellularLocation>
        <location evidence="1 17">Mitochondrion inner membrane</location>
        <topology evidence="1 17">Peripheral membrane protein</topology>
        <orientation evidence="1 17">Matrix side</orientation>
    </subcellularLocation>
</comment>
<dbReference type="Pfam" id="PF13085">
    <property type="entry name" value="Fer2_3"/>
    <property type="match status" value="1"/>
</dbReference>
<keyword evidence="11" id="KW-0249">Electron transport</keyword>
<comment type="cofactor">
    <cofactor evidence="17">
        <name>[4Fe-4S] cluster</name>
        <dbReference type="ChEBI" id="CHEBI:49883"/>
    </cofactor>
    <text evidence="17">Binds 1 [4Fe-4S] cluster.</text>
</comment>
<feature type="domain" description="2Fe-2S ferredoxin-type" evidence="19">
    <location>
        <begin position="49"/>
        <end position="137"/>
    </location>
</feature>
<evidence type="ECO:0000256" key="3">
    <source>
        <dbReference type="ARBA" id="ARBA00009433"/>
    </source>
</evidence>
<keyword evidence="8" id="KW-0816">Tricarboxylic acid cycle</keyword>
<proteinExistence type="inferred from homology"/>
<dbReference type="FunFam" id="1.10.1060.10:FF:000001">
    <property type="entry name" value="Succinate dehydrogenase iron-sulfur subunit SdhB"/>
    <property type="match status" value="1"/>
</dbReference>
<dbReference type="EMBL" id="JANEYG010000013">
    <property type="protein sequence ID" value="KAJ8920621.1"/>
    <property type="molecule type" value="Genomic_DNA"/>
</dbReference>
<keyword evidence="17" id="KW-0999">Mitochondrion inner membrane</keyword>
<evidence type="ECO:0000256" key="2">
    <source>
        <dbReference type="ARBA" id="ARBA00004788"/>
    </source>
</evidence>
<dbReference type="PROSITE" id="PS00197">
    <property type="entry name" value="2FE2S_FER_1"/>
    <property type="match status" value="1"/>
</dbReference>
<feature type="compositionally biased region" description="Basic and acidic residues" evidence="18">
    <location>
        <begin position="298"/>
        <end position="314"/>
    </location>
</feature>
<dbReference type="InterPro" id="IPR009051">
    <property type="entry name" value="Helical_ferredxn"/>
</dbReference>
<dbReference type="SUPFAM" id="SSF46548">
    <property type="entry name" value="alpha-helical ferredoxin"/>
    <property type="match status" value="1"/>
</dbReference>
<evidence type="ECO:0000256" key="14">
    <source>
        <dbReference type="ARBA" id="ARBA00023014"/>
    </source>
</evidence>
<dbReference type="InterPro" id="IPR036010">
    <property type="entry name" value="2Fe-2S_ferredoxin-like_sf"/>
</dbReference>
<dbReference type="GO" id="GO:0051538">
    <property type="term" value="F:3 iron, 4 sulfur cluster binding"/>
    <property type="evidence" value="ECO:0007669"/>
    <property type="project" value="UniProtKB-KW"/>
</dbReference>
<evidence type="ECO:0000256" key="12">
    <source>
        <dbReference type="ARBA" id="ARBA00023002"/>
    </source>
</evidence>
<dbReference type="NCBIfam" id="NF004616">
    <property type="entry name" value="PRK05950.1"/>
    <property type="match status" value="1"/>
</dbReference>
<dbReference type="GO" id="GO:0008177">
    <property type="term" value="F:succinate dehydrogenase (quinone) activity"/>
    <property type="evidence" value="ECO:0007669"/>
    <property type="project" value="UniProtKB-EC"/>
</dbReference>
<evidence type="ECO:0000256" key="7">
    <source>
        <dbReference type="ARBA" id="ARBA00022485"/>
    </source>
</evidence>
<comment type="cofactor">
    <cofactor evidence="17">
        <name>[3Fe-4S] cluster</name>
        <dbReference type="ChEBI" id="CHEBI:21137"/>
    </cofactor>
    <text evidence="17">Binds 1 [3Fe-4S] cluster.</text>
</comment>
<comment type="similarity">
    <text evidence="3 17">Belongs to the succinate dehydrogenase/fumarate reductase iron-sulfur protein family.</text>
</comment>